<dbReference type="GO" id="GO:0032259">
    <property type="term" value="P:methylation"/>
    <property type="evidence" value="ECO:0007669"/>
    <property type="project" value="UniProtKB-KW"/>
</dbReference>
<dbReference type="PANTHER" id="PTHR43042:SF3">
    <property type="entry name" value="RIBOSOMAL RNA LARGE SUBUNIT METHYLTRANSFERASE YWBD-RELATED"/>
    <property type="match status" value="1"/>
</dbReference>
<keyword evidence="6" id="KW-1185">Reference proteome</keyword>
<dbReference type="PANTHER" id="PTHR43042">
    <property type="entry name" value="SAM-DEPENDENT METHYLTRANSFERASE"/>
    <property type="match status" value="1"/>
</dbReference>
<dbReference type="GO" id="GO:0008168">
    <property type="term" value="F:methyltransferase activity"/>
    <property type="evidence" value="ECO:0007669"/>
    <property type="project" value="UniProtKB-KW"/>
</dbReference>
<name>A0A974SSE7_9RHOO</name>
<keyword evidence="3" id="KW-0949">S-adenosyl-L-methionine</keyword>
<dbReference type="InterPro" id="IPR029063">
    <property type="entry name" value="SAM-dependent_MTases_sf"/>
</dbReference>
<evidence type="ECO:0000256" key="1">
    <source>
        <dbReference type="ARBA" id="ARBA00022603"/>
    </source>
</evidence>
<evidence type="ECO:0000256" key="2">
    <source>
        <dbReference type="ARBA" id="ARBA00022679"/>
    </source>
</evidence>
<dbReference type="Gene3D" id="3.30.750.80">
    <property type="entry name" value="RNA methyltransferase domain (HRMD) like"/>
    <property type="match status" value="1"/>
</dbReference>
<keyword evidence="2" id="KW-0808">Transferase</keyword>
<dbReference type="Proteomes" id="UP000663444">
    <property type="component" value="Chromosome"/>
</dbReference>
<reference evidence="5" key="1">
    <citation type="submission" date="2020-11" db="EMBL/GenBank/DDBJ databases">
        <title>Azospira restricta DSM 18626 genome sequence.</title>
        <authorList>
            <person name="Moe W.M."/>
        </authorList>
    </citation>
    <scope>NUCLEOTIDE SEQUENCE</scope>
    <source>
        <strain evidence="5">DSM 18626</strain>
    </source>
</reference>
<dbReference type="KEGG" id="ares:IWH25_09585"/>
<evidence type="ECO:0000259" key="4">
    <source>
        <dbReference type="Pfam" id="PF10672"/>
    </source>
</evidence>
<evidence type="ECO:0000313" key="5">
    <source>
        <dbReference type="EMBL" id="QRJ65544.1"/>
    </source>
</evidence>
<evidence type="ECO:0000313" key="6">
    <source>
        <dbReference type="Proteomes" id="UP000663444"/>
    </source>
</evidence>
<evidence type="ECO:0000256" key="3">
    <source>
        <dbReference type="ARBA" id="ARBA00022691"/>
    </source>
</evidence>
<dbReference type="Gene3D" id="3.40.50.150">
    <property type="entry name" value="Vaccinia Virus protein VP39"/>
    <property type="match status" value="1"/>
</dbReference>
<proteinExistence type="predicted"/>
<dbReference type="Pfam" id="PF10672">
    <property type="entry name" value="Methyltrans_SAM"/>
    <property type="match status" value="1"/>
</dbReference>
<dbReference type="AlphaFoldDB" id="A0A974SSE7"/>
<accession>A0A974SSE7</accession>
<keyword evidence="1 5" id="KW-0489">Methyltransferase</keyword>
<organism evidence="5 6">
    <name type="scientific">Azospira restricta</name>
    <dbReference type="NCBI Taxonomy" id="404405"/>
    <lineage>
        <taxon>Bacteria</taxon>
        <taxon>Pseudomonadati</taxon>
        <taxon>Pseudomonadota</taxon>
        <taxon>Betaproteobacteria</taxon>
        <taxon>Rhodocyclales</taxon>
        <taxon>Rhodocyclaceae</taxon>
        <taxon>Azospira</taxon>
    </lineage>
</organism>
<dbReference type="SUPFAM" id="SSF53335">
    <property type="entry name" value="S-adenosyl-L-methionine-dependent methyltransferases"/>
    <property type="match status" value="1"/>
</dbReference>
<protein>
    <submittedName>
        <fullName evidence="5">Class I SAM-dependent methyltransferase</fullName>
    </submittedName>
</protein>
<feature type="domain" description="S-adenosylmethionine-dependent methyltransferase" evidence="4">
    <location>
        <begin position="118"/>
        <end position="335"/>
    </location>
</feature>
<dbReference type="InterPro" id="IPR019614">
    <property type="entry name" value="SAM-dep_methyl-trfase"/>
</dbReference>
<gene>
    <name evidence="5" type="ORF">IWH25_09585</name>
</gene>
<dbReference type="RefSeq" id="WP_203389074.1">
    <property type="nucleotide sequence ID" value="NZ_CP064781.1"/>
</dbReference>
<sequence length="341" mass="37468">MPCAAAPLPDLLAAAFAARRELLARCAAEGTTAYRLFHGSAEGYGGLSIDRYGDALLVQSFHRPLADGEWQAIEAFYRDAQPGLCAFYNDRSMGNSRVSNLLARDAAKLAAQPRTFSELGVNYRFRARHDGQDPWLFLDLRAARRRVAREAAGRSVLNCFAYTCGVGIAAAVAGASEVVNIDFAESALAVGKENAGLNRIPISVRFIRSDFFAALRQYAGLGQNRVVRGKRLPDFPKLDVRRFDLVFLDPPRYARSAFGVVDLVNDYPAVFKPALLATAEGGTLYCCNNVAEVDRLAWLDQLERSARKAGRPIREAEWILPEADFPSRDGNPPLKVLRLSV</sequence>
<dbReference type="EMBL" id="CP064781">
    <property type="protein sequence ID" value="QRJ65544.1"/>
    <property type="molecule type" value="Genomic_DNA"/>
</dbReference>